<evidence type="ECO:0008006" key="4">
    <source>
        <dbReference type="Google" id="ProtNLM"/>
    </source>
</evidence>
<dbReference type="EMBL" id="JBHSWB010000002">
    <property type="protein sequence ID" value="MFC6662494.1"/>
    <property type="molecule type" value="Genomic_DNA"/>
</dbReference>
<proteinExistence type="predicted"/>
<evidence type="ECO:0000313" key="3">
    <source>
        <dbReference type="Proteomes" id="UP001596317"/>
    </source>
</evidence>
<feature type="transmembrane region" description="Helical" evidence="1">
    <location>
        <begin position="57"/>
        <end position="75"/>
    </location>
</feature>
<evidence type="ECO:0000256" key="1">
    <source>
        <dbReference type="SAM" id="Phobius"/>
    </source>
</evidence>
<accession>A0ABW1ZRX7</accession>
<protein>
    <recommendedName>
        <fullName evidence="4">CPBP family intramembrane metalloprotease</fullName>
    </recommendedName>
</protein>
<keyword evidence="3" id="KW-1185">Reference proteome</keyword>
<keyword evidence="1" id="KW-0812">Transmembrane</keyword>
<keyword evidence="1" id="KW-0472">Membrane</keyword>
<feature type="transmembrane region" description="Helical" evidence="1">
    <location>
        <begin position="81"/>
        <end position="101"/>
    </location>
</feature>
<name>A0ABW1ZRX7_9DEIO</name>
<sequence length="139" mass="14362">MATVLLVILLLVPLGYAVINVGDTLFQAGLMLVGIAATGTALAFIGRGQAIPSTVTWGFGLLTTVAFALAHLANYEALPHHPLVTLLVVPQLISGLLFLAVTQRFGLRAAMLVHAAGNGLQFLPPVAAWLALIGGTNLS</sequence>
<gene>
    <name evidence="2" type="ORF">ACFP90_20790</name>
</gene>
<comment type="caution">
    <text evidence="2">The sequence shown here is derived from an EMBL/GenBank/DDBJ whole genome shotgun (WGS) entry which is preliminary data.</text>
</comment>
<organism evidence="2 3">
    <name type="scientific">Deinococcus multiflagellatus</name>
    <dbReference type="NCBI Taxonomy" id="1656887"/>
    <lineage>
        <taxon>Bacteria</taxon>
        <taxon>Thermotogati</taxon>
        <taxon>Deinococcota</taxon>
        <taxon>Deinococci</taxon>
        <taxon>Deinococcales</taxon>
        <taxon>Deinococcaceae</taxon>
        <taxon>Deinococcus</taxon>
    </lineage>
</organism>
<reference evidence="3" key="1">
    <citation type="journal article" date="2019" name="Int. J. Syst. Evol. Microbiol.">
        <title>The Global Catalogue of Microorganisms (GCM) 10K type strain sequencing project: providing services to taxonomists for standard genome sequencing and annotation.</title>
        <authorList>
            <consortium name="The Broad Institute Genomics Platform"/>
            <consortium name="The Broad Institute Genome Sequencing Center for Infectious Disease"/>
            <person name="Wu L."/>
            <person name="Ma J."/>
        </authorList>
    </citation>
    <scope>NUCLEOTIDE SEQUENCE [LARGE SCALE GENOMIC DNA]</scope>
    <source>
        <strain evidence="3">CCUG 63830</strain>
    </source>
</reference>
<feature type="transmembrane region" description="Helical" evidence="1">
    <location>
        <begin position="27"/>
        <end position="45"/>
    </location>
</feature>
<evidence type="ECO:0000313" key="2">
    <source>
        <dbReference type="EMBL" id="MFC6662494.1"/>
    </source>
</evidence>
<keyword evidence="1" id="KW-1133">Transmembrane helix</keyword>
<dbReference type="Proteomes" id="UP001596317">
    <property type="component" value="Unassembled WGS sequence"/>
</dbReference>